<gene>
    <name evidence="1" type="ORF">UFOPK1425_00220</name>
</gene>
<accession>A0A6J6B6M7</accession>
<evidence type="ECO:0000313" key="1">
    <source>
        <dbReference type="EMBL" id="CAB4534347.1"/>
    </source>
</evidence>
<name>A0A6J6B6M7_9ZZZZ</name>
<dbReference type="Pfam" id="PF07210">
    <property type="entry name" value="DUF1416"/>
    <property type="match status" value="1"/>
</dbReference>
<reference evidence="1" key="1">
    <citation type="submission" date="2020-05" db="EMBL/GenBank/DDBJ databases">
        <authorList>
            <person name="Chiriac C."/>
            <person name="Salcher M."/>
            <person name="Ghai R."/>
            <person name="Kavagutti S V."/>
        </authorList>
    </citation>
    <scope>NUCLEOTIDE SEQUENCE</scope>
</reference>
<dbReference type="SUPFAM" id="SSF49464">
    <property type="entry name" value="Carboxypeptidase regulatory domain-like"/>
    <property type="match status" value="1"/>
</dbReference>
<sequence>MRTCGATPGGPDLAGVDLANQTVIQGVVLRGGVSDGVPNGSPVDNAYVRLLDSTGEFTAEVPTNLEGQFRFFAAPGSWTVVVLAHGAREEVKVQGQLGTPIDLVIHI</sequence>
<protein>
    <submittedName>
        <fullName evidence="1">Unannotated protein</fullName>
    </submittedName>
</protein>
<organism evidence="1">
    <name type="scientific">freshwater metagenome</name>
    <dbReference type="NCBI Taxonomy" id="449393"/>
    <lineage>
        <taxon>unclassified sequences</taxon>
        <taxon>metagenomes</taxon>
        <taxon>ecological metagenomes</taxon>
    </lineage>
</organism>
<dbReference type="EMBL" id="CAEZSJ010000023">
    <property type="protein sequence ID" value="CAB4534347.1"/>
    <property type="molecule type" value="Genomic_DNA"/>
</dbReference>
<dbReference type="Gene3D" id="2.60.40.1120">
    <property type="entry name" value="Carboxypeptidase-like, regulatory domain"/>
    <property type="match status" value="1"/>
</dbReference>
<dbReference type="AlphaFoldDB" id="A0A6J6B6M7"/>
<dbReference type="InterPro" id="IPR010814">
    <property type="entry name" value="DUF1416"/>
</dbReference>
<dbReference type="InterPro" id="IPR008969">
    <property type="entry name" value="CarboxyPept-like_regulatory"/>
</dbReference>
<proteinExistence type="predicted"/>